<dbReference type="AlphaFoldDB" id="A0A4D4IZ62"/>
<protein>
    <submittedName>
        <fullName evidence="2">Uncharacterized protein</fullName>
    </submittedName>
</protein>
<evidence type="ECO:0000313" key="3">
    <source>
        <dbReference type="Proteomes" id="UP000298860"/>
    </source>
</evidence>
<comment type="caution">
    <text evidence="2">The sequence shown here is derived from an EMBL/GenBank/DDBJ whole genome shotgun (WGS) entry which is preliminary data.</text>
</comment>
<dbReference type="Proteomes" id="UP000298860">
    <property type="component" value="Unassembled WGS sequence"/>
</dbReference>
<evidence type="ECO:0000313" key="2">
    <source>
        <dbReference type="EMBL" id="GDY29635.1"/>
    </source>
</evidence>
<reference evidence="3" key="1">
    <citation type="submission" date="2019-04" db="EMBL/GenBank/DDBJ databases">
        <title>Draft genome sequence of Pseudonocardiaceae bacterium SL3-2-4.</title>
        <authorList>
            <person name="Ningsih F."/>
            <person name="Yokota A."/>
            <person name="Sakai Y."/>
            <person name="Nanatani K."/>
            <person name="Yabe S."/>
            <person name="Oetari A."/>
            <person name="Sjamsuridzal W."/>
        </authorList>
    </citation>
    <scope>NUCLEOTIDE SEQUENCE [LARGE SCALE GENOMIC DNA]</scope>
    <source>
        <strain evidence="3">SL3-2-4</strain>
    </source>
</reference>
<feature type="region of interest" description="Disordered" evidence="1">
    <location>
        <begin position="78"/>
        <end position="97"/>
    </location>
</feature>
<gene>
    <name evidence="2" type="ORF">GTS_12680</name>
</gene>
<accession>A0A4D4IZ62</accession>
<sequence>MAAFVTVTSDSVPAVAVTVIGVVGLIGCPPSGATATTTGGADGGTGVPGIAWPLHPATVSDKATTACRHQPRRRFPVRIAPPTRRYGPTMAAANVPI</sequence>
<proteinExistence type="predicted"/>
<dbReference type="EMBL" id="BJFL01000004">
    <property type="protein sequence ID" value="GDY29635.1"/>
    <property type="molecule type" value="Genomic_DNA"/>
</dbReference>
<name>A0A4D4IZ62_9PSEU</name>
<evidence type="ECO:0000256" key="1">
    <source>
        <dbReference type="SAM" id="MobiDB-lite"/>
    </source>
</evidence>
<keyword evidence="3" id="KW-1185">Reference proteome</keyword>
<organism evidence="2 3">
    <name type="scientific">Gandjariella thermophila</name>
    <dbReference type="NCBI Taxonomy" id="1931992"/>
    <lineage>
        <taxon>Bacteria</taxon>
        <taxon>Bacillati</taxon>
        <taxon>Actinomycetota</taxon>
        <taxon>Actinomycetes</taxon>
        <taxon>Pseudonocardiales</taxon>
        <taxon>Pseudonocardiaceae</taxon>
        <taxon>Gandjariella</taxon>
    </lineage>
</organism>